<feature type="binding site" evidence="8">
    <location>
        <begin position="140"/>
        <end position="142"/>
    </location>
    <ligand>
        <name>FAD</name>
        <dbReference type="ChEBI" id="CHEBI:57692"/>
    </ligand>
</feature>
<protein>
    <submittedName>
        <fullName evidence="13">Dihydrolipoamide dehydrogenase</fullName>
    </submittedName>
</protein>
<keyword evidence="3 8" id="KW-0274">FAD</keyword>
<dbReference type="InterPro" id="IPR016156">
    <property type="entry name" value="FAD/NAD-linked_Rdtase_dimer_sf"/>
</dbReference>
<dbReference type="SUPFAM" id="SSF51905">
    <property type="entry name" value="FAD/NAD(P)-binding domain"/>
    <property type="match status" value="1"/>
</dbReference>
<feature type="disulfide bond" description="Redox-active" evidence="9">
    <location>
        <begin position="43"/>
        <end position="48"/>
    </location>
</feature>
<proteinExistence type="inferred from homology"/>
<evidence type="ECO:0000256" key="4">
    <source>
        <dbReference type="ARBA" id="ARBA00022857"/>
    </source>
</evidence>
<evidence type="ECO:0000256" key="10">
    <source>
        <dbReference type="RuleBase" id="RU003691"/>
    </source>
</evidence>
<dbReference type="InterPro" id="IPR023753">
    <property type="entry name" value="FAD/NAD-binding_dom"/>
</dbReference>
<evidence type="ECO:0000256" key="5">
    <source>
        <dbReference type="ARBA" id="ARBA00023002"/>
    </source>
</evidence>
<feature type="domain" description="FAD/NAD(P)-binding" evidence="12">
    <location>
        <begin position="7"/>
        <end position="317"/>
    </location>
</feature>
<dbReference type="OrthoDB" id="9800167at2"/>
<dbReference type="FunFam" id="3.30.390.30:FF:000001">
    <property type="entry name" value="Dihydrolipoyl dehydrogenase"/>
    <property type="match status" value="1"/>
</dbReference>
<dbReference type="GO" id="GO:0016668">
    <property type="term" value="F:oxidoreductase activity, acting on a sulfur group of donors, NAD(P) as acceptor"/>
    <property type="evidence" value="ECO:0007669"/>
    <property type="project" value="InterPro"/>
</dbReference>
<dbReference type="InterPro" id="IPR001100">
    <property type="entry name" value="Pyr_nuc-diS_OxRdtase"/>
</dbReference>
<dbReference type="InterPro" id="IPR012999">
    <property type="entry name" value="Pyr_OxRdtase_I_AS"/>
</dbReference>
<evidence type="ECO:0000256" key="8">
    <source>
        <dbReference type="PIRSR" id="PIRSR000350-3"/>
    </source>
</evidence>
<reference evidence="13 14" key="1">
    <citation type="submission" date="2014-12" db="EMBL/GenBank/DDBJ databases">
        <title>Complete genome sequence of Francisella guanzhouensis strain 08HL01032 isolated from air-conditioning system in China.</title>
        <authorList>
            <person name="Svensson D."/>
            <person name="Ohrman C."/>
            <person name="Backman S."/>
            <person name="Karlsson E."/>
            <person name="Nilsson E."/>
            <person name="Bystrom M."/>
            <person name="Larkeryd A."/>
            <person name="Stenberg P."/>
            <person name="Scholtz H.C."/>
            <person name="Forsman M."/>
            <person name="Sjodin A."/>
        </authorList>
    </citation>
    <scope>NUCLEOTIDE SEQUENCE [LARGE SCALE GENOMIC DNA]</scope>
    <source>
        <strain evidence="13 14">08HL01032</strain>
    </source>
</reference>
<dbReference type="Pfam" id="PF02852">
    <property type="entry name" value="Pyr_redox_dim"/>
    <property type="match status" value="1"/>
</dbReference>
<keyword evidence="4" id="KW-0521">NADP</keyword>
<dbReference type="GO" id="GO:0050660">
    <property type="term" value="F:flavin adenine dinucleotide binding"/>
    <property type="evidence" value="ECO:0007669"/>
    <property type="project" value="TreeGrafter"/>
</dbReference>
<keyword evidence="6" id="KW-1015">Disulfide bond</keyword>
<dbReference type="Pfam" id="PF07992">
    <property type="entry name" value="Pyr_redox_2"/>
    <property type="match status" value="1"/>
</dbReference>
<feature type="binding site" evidence="8">
    <location>
        <begin position="177"/>
        <end position="184"/>
    </location>
    <ligand>
        <name>NAD(+)</name>
        <dbReference type="ChEBI" id="CHEBI:57540"/>
    </ligand>
</feature>
<evidence type="ECO:0000256" key="3">
    <source>
        <dbReference type="ARBA" id="ARBA00022827"/>
    </source>
</evidence>
<evidence type="ECO:0000313" key="14">
    <source>
        <dbReference type="Proteomes" id="UP000031104"/>
    </source>
</evidence>
<dbReference type="PIRSF" id="PIRSF000350">
    <property type="entry name" value="Mercury_reductase_MerA"/>
    <property type="match status" value="1"/>
</dbReference>
<dbReference type="KEGG" id="fgu:SD28_02690"/>
<feature type="domain" description="Pyridine nucleotide-disulphide oxidoreductase dimerisation" evidence="11">
    <location>
        <begin position="339"/>
        <end position="438"/>
    </location>
</feature>
<evidence type="ECO:0000256" key="2">
    <source>
        <dbReference type="ARBA" id="ARBA00022630"/>
    </source>
</evidence>
<gene>
    <name evidence="13" type="ORF">SD28_02690</name>
</gene>
<feature type="binding site" evidence="8">
    <location>
        <position position="303"/>
    </location>
    <ligand>
        <name>FAD</name>
        <dbReference type="ChEBI" id="CHEBI:57692"/>
    </ligand>
</feature>
<dbReference type="PANTHER" id="PTHR43014:SF2">
    <property type="entry name" value="MERCURIC REDUCTASE"/>
    <property type="match status" value="1"/>
</dbReference>
<name>A0A0A8E4Y4_9GAMM</name>
<dbReference type="RefSeq" id="WP_039123855.1">
    <property type="nucleotide sequence ID" value="NZ_CP010427.1"/>
</dbReference>
<dbReference type="Gene3D" id="3.50.50.60">
    <property type="entry name" value="FAD/NAD(P)-binding domain"/>
    <property type="match status" value="2"/>
</dbReference>
<dbReference type="HOGENOM" id="CLU_016755_1_2_6"/>
<keyword evidence="2 10" id="KW-0285">Flavoprotein</keyword>
<keyword evidence="8" id="KW-0547">Nucleotide-binding</keyword>
<accession>A0A0A8E4Y4</accession>
<dbReference type="Gene3D" id="3.30.390.30">
    <property type="match status" value="1"/>
</dbReference>
<keyword evidence="5 10" id="KW-0560">Oxidoreductase</keyword>
<dbReference type="STRING" id="594679.SD28_02690"/>
<dbReference type="PRINTS" id="PR00368">
    <property type="entry name" value="FADPNR"/>
</dbReference>
<dbReference type="PROSITE" id="PS00076">
    <property type="entry name" value="PYRIDINE_REDOX_1"/>
    <property type="match status" value="1"/>
</dbReference>
<dbReference type="PANTHER" id="PTHR43014">
    <property type="entry name" value="MERCURIC REDUCTASE"/>
    <property type="match status" value="1"/>
</dbReference>
<feature type="binding site" evidence="8">
    <location>
        <position position="52"/>
    </location>
    <ligand>
        <name>FAD</name>
        <dbReference type="ChEBI" id="CHEBI:57692"/>
    </ligand>
</feature>
<sequence length="467" mass="50562">MKQIKTDICVIGGGSGGLSVAAGAVQMGAKVILCEGGKMGGDCLNYGCVPSKAMIEASRVMHNCHRADKFGIDIESFSTNYKKVQAHVQKVIEEIAPHDSVERFESLGVEVIQEYAHLVDKNTVQAGNTQIKAKYIVLATGSRARIFPIKGLDSVDYATNETIFSLDKQPEHLLVLGGGPIGAELAQAHALLGSKVTILEAGPAILGPADTECKQIILNEFNKLDIGIITNAKITKVAKSEQGIKLSSGEHSYEGSHLLVATGRQPNIEKLNLEKAGIKHSPRGVDVDSRLRTNYKNVFAIGDLASPFQFTHTAGYHAGIVIQNMLFKLPAKVDYSSFPWAIYTTPEIAHTGMSIKEAAEKGATILSLSYENNDRAQANLSTNGLIKVAVNKKGYILGASIAGEQAGELITQWTMAIKHKLKVKQMASHIVPYPTISELNKRIAGSYFTSTLYSDKVKKLIRFLLRF</sequence>
<dbReference type="Proteomes" id="UP000031104">
    <property type="component" value="Chromosome"/>
</dbReference>
<evidence type="ECO:0000259" key="11">
    <source>
        <dbReference type="Pfam" id="PF02852"/>
    </source>
</evidence>
<evidence type="ECO:0000259" key="12">
    <source>
        <dbReference type="Pfam" id="PF07992"/>
    </source>
</evidence>
<feature type="binding site" evidence="8">
    <location>
        <position position="263"/>
    </location>
    <ligand>
        <name>NAD(+)</name>
        <dbReference type="ChEBI" id="CHEBI:57540"/>
    </ligand>
</feature>
<comment type="similarity">
    <text evidence="1 10">Belongs to the class-I pyridine nucleotide-disulfide oxidoreductase family.</text>
</comment>
<comment type="cofactor">
    <cofactor evidence="8">
        <name>FAD</name>
        <dbReference type="ChEBI" id="CHEBI:57692"/>
    </cofactor>
    <text evidence="8">Binds 1 FAD per subunit.</text>
</comment>
<evidence type="ECO:0000256" key="9">
    <source>
        <dbReference type="PIRSR" id="PIRSR000350-4"/>
    </source>
</evidence>
<keyword evidence="8" id="KW-0520">NAD</keyword>
<evidence type="ECO:0000256" key="1">
    <source>
        <dbReference type="ARBA" id="ARBA00007532"/>
    </source>
</evidence>
<dbReference type="InterPro" id="IPR036188">
    <property type="entry name" value="FAD/NAD-bd_sf"/>
</dbReference>
<keyword evidence="7 10" id="KW-0676">Redox-active center</keyword>
<dbReference type="InterPro" id="IPR004099">
    <property type="entry name" value="Pyr_nucl-diS_OxRdtase_dimer"/>
</dbReference>
<dbReference type="GO" id="GO:0003955">
    <property type="term" value="F:NAD(P)H dehydrogenase (quinone) activity"/>
    <property type="evidence" value="ECO:0007669"/>
    <property type="project" value="TreeGrafter"/>
</dbReference>
<evidence type="ECO:0000256" key="6">
    <source>
        <dbReference type="ARBA" id="ARBA00023157"/>
    </source>
</evidence>
<organism evidence="13 14">
    <name type="scientific">Allofrancisella guangzhouensis</name>
    <dbReference type="NCBI Taxonomy" id="594679"/>
    <lineage>
        <taxon>Bacteria</taxon>
        <taxon>Pseudomonadati</taxon>
        <taxon>Pseudomonadota</taxon>
        <taxon>Gammaproteobacteria</taxon>
        <taxon>Thiotrichales</taxon>
        <taxon>Francisellaceae</taxon>
        <taxon>Allofrancisella</taxon>
    </lineage>
</organism>
<dbReference type="SUPFAM" id="SSF55424">
    <property type="entry name" value="FAD/NAD-linked reductases, dimerisation (C-terminal) domain"/>
    <property type="match status" value="1"/>
</dbReference>
<dbReference type="PRINTS" id="PR00411">
    <property type="entry name" value="PNDRDTASEI"/>
</dbReference>
<keyword evidence="14" id="KW-1185">Reference proteome</keyword>
<evidence type="ECO:0000256" key="7">
    <source>
        <dbReference type="ARBA" id="ARBA00023284"/>
    </source>
</evidence>
<dbReference type="EMBL" id="CP010427">
    <property type="protein sequence ID" value="AJC48632.1"/>
    <property type="molecule type" value="Genomic_DNA"/>
</dbReference>
<feature type="binding site" evidence="8">
    <location>
        <position position="200"/>
    </location>
    <ligand>
        <name>NAD(+)</name>
        <dbReference type="ChEBI" id="CHEBI:57540"/>
    </ligand>
</feature>
<dbReference type="AlphaFoldDB" id="A0A0A8E4Y4"/>
<evidence type="ECO:0000313" key="13">
    <source>
        <dbReference type="EMBL" id="AJC48632.1"/>
    </source>
</evidence>